<gene>
    <name evidence="9" type="ORF">QYM36_003570</name>
</gene>
<comment type="caution">
    <text evidence="9">The sequence shown here is derived from an EMBL/GenBank/DDBJ whole genome shotgun (WGS) entry which is preliminary data.</text>
</comment>
<comment type="cofactor">
    <cofactor evidence="1">
        <name>a divalent metal cation</name>
        <dbReference type="ChEBI" id="CHEBI:60240"/>
    </cofactor>
</comment>
<dbReference type="InterPro" id="IPR027806">
    <property type="entry name" value="HARBI1_dom"/>
</dbReference>
<feature type="domain" description="DDE Tnp4" evidence="8">
    <location>
        <begin position="57"/>
        <end position="135"/>
    </location>
</feature>
<keyword evidence="7" id="KW-0539">Nucleus</keyword>
<evidence type="ECO:0000256" key="4">
    <source>
        <dbReference type="ARBA" id="ARBA00022722"/>
    </source>
</evidence>
<dbReference type="EMBL" id="JAVRJZ010000006">
    <property type="protein sequence ID" value="KAK2721330.1"/>
    <property type="molecule type" value="Genomic_DNA"/>
</dbReference>
<evidence type="ECO:0000259" key="8">
    <source>
        <dbReference type="Pfam" id="PF13359"/>
    </source>
</evidence>
<dbReference type="AlphaFoldDB" id="A0AA88I036"/>
<proteinExistence type="inferred from homology"/>
<dbReference type="GO" id="GO:0004518">
    <property type="term" value="F:nuclease activity"/>
    <property type="evidence" value="ECO:0007669"/>
    <property type="project" value="UniProtKB-KW"/>
</dbReference>
<evidence type="ECO:0000256" key="2">
    <source>
        <dbReference type="ARBA" id="ARBA00004123"/>
    </source>
</evidence>
<accession>A0AA88I036</accession>
<dbReference type="Proteomes" id="UP001187531">
    <property type="component" value="Unassembled WGS sequence"/>
</dbReference>
<evidence type="ECO:0000256" key="7">
    <source>
        <dbReference type="ARBA" id="ARBA00023242"/>
    </source>
</evidence>
<dbReference type="PANTHER" id="PTHR22930:SF85">
    <property type="entry name" value="GH03217P-RELATED"/>
    <property type="match status" value="1"/>
</dbReference>
<keyword evidence="4" id="KW-0540">Nuclease</keyword>
<evidence type="ECO:0000256" key="1">
    <source>
        <dbReference type="ARBA" id="ARBA00001968"/>
    </source>
</evidence>
<dbReference type="GO" id="GO:0005634">
    <property type="term" value="C:nucleus"/>
    <property type="evidence" value="ECO:0007669"/>
    <property type="project" value="UniProtKB-SubCell"/>
</dbReference>
<comment type="similarity">
    <text evidence="3">Belongs to the HARBI1 family.</text>
</comment>
<dbReference type="Pfam" id="PF13359">
    <property type="entry name" value="DDE_Tnp_4"/>
    <property type="match status" value="1"/>
</dbReference>
<comment type="subcellular location">
    <subcellularLocation>
        <location evidence="2">Nucleus</location>
    </subcellularLocation>
</comment>
<evidence type="ECO:0000256" key="6">
    <source>
        <dbReference type="ARBA" id="ARBA00022801"/>
    </source>
</evidence>
<dbReference type="PANTHER" id="PTHR22930">
    <property type="match status" value="1"/>
</dbReference>
<keyword evidence="5" id="KW-0479">Metal-binding</keyword>
<dbReference type="InterPro" id="IPR045249">
    <property type="entry name" value="HARBI1-like"/>
</dbReference>
<evidence type="ECO:0000313" key="10">
    <source>
        <dbReference type="Proteomes" id="UP001187531"/>
    </source>
</evidence>
<organism evidence="9 10">
    <name type="scientific">Artemia franciscana</name>
    <name type="common">Brine shrimp</name>
    <name type="synonym">Artemia sanfranciscana</name>
    <dbReference type="NCBI Taxonomy" id="6661"/>
    <lineage>
        <taxon>Eukaryota</taxon>
        <taxon>Metazoa</taxon>
        <taxon>Ecdysozoa</taxon>
        <taxon>Arthropoda</taxon>
        <taxon>Crustacea</taxon>
        <taxon>Branchiopoda</taxon>
        <taxon>Anostraca</taxon>
        <taxon>Artemiidae</taxon>
        <taxon>Artemia</taxon>
    </lineage>
</organism>
<evidence type="ECO:0000313" key="9">
    <source>
        <dbReference type="EMBL" id="KAK2721330.1"/>
    </source>
</evidence>
<name>A0AA88I036_ARTSF</name>
<dbReference type="GO" id="GO:0016787">
    <property type="term" value="F:hydrolase activity"/>
    <property type="evidence" value="ECO:0007669"/>
    <property type="project" value="UniProtKB-KW"/>
</dbReference>
<evidence type="ECO:0000256" key="5">
    <source>
        <dbReference type="ARBA" id="ARBA00022723"/>
    </source>
</evidence>
<keyword evidence="10" id="KW-1185">Reference proteome</keyword>
<sequence length="170" mass="19526">MADVLVGMASSLIKWPEGQHAQNVREHFNKMSEFSEAIGCIDGTHIPIPAPTEHNFHIIRDSAYPLSPYLLTPYRETGNLTRYQQNYKFRHSSTRMTIDRAFGHQKGRFLRLQFFPSPDIAFICKSVISCRVLHNICVDSSELIPVDAENYRDPSLTNSDFDVRLVENIR</sequence>
<keyword evidence="6" id="KW-0378">Hydrolase</keyword>
<reference evidence="9" key="1">
    <citation type="submission" date="2023-07" db="EMBL/GenBank/DDBJ databases">
        <title>Chromosome-level genome assembly of Artemia franciscana.</title>
        <authorList>
            <person name="Jo E."/>
        </authorList>
    </citation>
    <scope>NUCLEOTIDE SEQUENCE</scope>
    <source>
        <tissue evidence="9">Whole body</tissue>
    </source>
</reference>
<dbReference type="GO" id="GO:0046872">
    <property type="term" value="F:metal ion binding"/>
    <property type="evidence" value="ECO:0007669"/>
    <property type="project" value="UniProtKB-KW"/>
</dbReference>
<evidence type="ECO:0000256" key="3">
    <source>
        <dbReference type="ARBA" id="ARBA00006958"/>
    </source>
</evidence>
<protein>
    <recommendedName>
        <fullName evidence="8">DDE Tnp4 domain-containing protein</fullName>
    </recommendedName>
</protein>